<gene>
    <name evidence="1" type="ORF">LCGC14_1693790</name>
</gene>
<organism evidence="1">
    <name type="scientific">marine sediment metagenome</name>
    <dbReference type="NCBI Taxonomy" id="412755"/>
    <lineage>
        <taxon>unclassified sequences</taxon>
        <taxon>metagenomes</taxon>
        <taxon>ecological metagenomes</taxon>
    </lineage>
</organism>
<proteinExistence type="predicted"/>
<accession>A0A0F8XK40</accession>
<reference evidence="1" key="1">
    <citation type="journal article" date="2015" name="Nature">
        <title>Complex archaea that bridge the gap between prokaryotes and eukaryotes.</title>
        <authorList>
            <person name="Spang A."/>
            <person name="Saw J.H."/>
            <person name="Jorgensen S.L."/>
            <person name="Zaremba-Niedzwiedzka K."/>
            <person name="Martijn J."/>
            <person name="Lind A.E."/>
            <person name="van Eijk R."/>
            <person name="Schleper C."/>
            <person name="Guy L."/>
            <person name="Ettema T.J."/>
        </authorList>
    </citation>
    <scope>NUCLEOTIDE SEQUENCE</scope>
</reference>
<sequence>MEKCKLKSTDNIPRSLRKKTLIGMFKEILKG</sequence>
<comment type="caution">
    <text evidence="1">The sequence shown here is derived from an EMBL/GenBank/DDBJ whole genome shotgun (WGS) entry which is preliminary data.</text>
</comment>
<name>A0A0F8XK40_9ZZZZ</name>
<dbReference type="EMBL" id="LAZR01070325">
    <property type="protein sequence ID" value="KKK42489.1"/>
    <property type="molecule type" value="Genomic_DNA"/>
</dbReference>
<dbReference type="AlphaFoldDB" id="A0A0F8XK40"/>
<protein>
    <submittedName>
        <fullName evidence="1">Uncharacterized protein</fullName>
    </submittedName>
</protein>
<evidence type="ECO:0000313" key="1">
    <source>
        <dbReference type="EMBL" id="KKK42489.1"/>
    </source>
</evidence>